<dbReference type="GO" id="GO:0051301">
    <property type="term" value="P:cell division"/>
    <property type="evidence" value="ECO:0007669"/>
    <property type="project" value="UniProtKB-KW"/>
</dbReference>
<evidence type="ECO:0000313" key="4">
    <source>
        <dbReference type="Proteomes" id="UP000266484"/>
    </source>
</evidence>
<evidence type="ECO:0000256" key="2">
    <source>
        <dbReference type="SAM" id="Phobius"/>
    </source>
</evidence>
<dbReference type="AlphaFoldDB" id="A0A399SPV8"/>
<keyword evidence="2" id="KW-0472">Membrane</keyword>
<evidence type="ECO:0000256" key="1">
    <source>
        <dbReference type="SAM" id="MobiDB-lite"/>
    </source>
</evidence>
<feature type="transmembrane region" description="Helical" evidence="2">
    <location>
        <begin position="17"/>
        <end position="35"/>
    </location>
</feature>
<name>A0A399SPV8_9MICO</name>
<keyword evidence="3" id="KW-0131">Cell cycle</keyword>
<feature type="compositionally biased region" description="Basic and acidic residues" evidence="1">
    <location>
        <begin position="143"/>
        <end position="152"/>
    </location>
</feature>
<keyword evidence="3" id="KW-0132">Cell division</keyword>
<sequence>MDISPPPSPAPAPPPPFPVLGVAAPLVVSVAVWAITRSPYALLFAALGPVVAVAGVADQRISGRRSARGAERESLAASERLHAEVRARVAAVRVALASRAPSAREILDGSVNPALLWRADPGGDAPPIALGTGDVPSGLVWRGDPDARVPDP</sequence>
<accession>A0A399SPV8</accession>
<evidence type="ECO:0000313" key="3">
    <source>
        <dbReference type="EMBL" id="RIJ44333.1"/>
    </source>
</evidence>
<dbReference type="EMBL" id="QWGT01000471">
    <property type="protein sequence ID" value="RIJ44333.1"/>
    <property type="molecule type" value="Genomic_DNA"/>
</dbReference>
<feature type="non-terminal residue" evidence="3">
    <location>
        <position position="152"/>
    </location>
</feature>
<dbReference type="Proteomes" id="UP000266484">
    <property type="component" value="Unassembled WGS sequence"/>
</dbReference>
<reference evidence="3 4" key="1">
    <citation type="submission" date="2018-08" db="EMBL/GenBank/DDBJ databases">
        <title>Genome Sequence of Clavibacter michiganensis Subspecies type strains, and the Atypical Peach-Colored Strains Isolated from Tomato.</title>
        <authorList>
            <person name="Osdaghi E."/>
            <person name="Portier P."/>
            <person name="Briand M."/>
            <person name="Jacques M.-A."/>
        </authorList>
    </citation>
    <scope>NUCLEOTIDE SEQUENCE [LARGE SCALE GENOMIC DNA]</scope>
    <source>
        <strain evidence="3 4">CFBP 8615</strain>
    </source>
</reference>
<proteinExistence type="predicted"/>
<keyword evidence="2" id="KW-1133">Transmembrane helix</keyword>
<feature type="region of interest" description="Disordered" evidence="1">
    <location>
        <begin position="126"/>
        <end position="152"/>
    </location>
</feature>
<keyword evidence="4" id="KW-1185">Reference proteome</keyword>
<keyword evidence="2" id="KW-0812">Transmembrane</keyword>
<gene>
    <name evidence="3" type="ORF">DZG00_15995</name>
</gene>
<protein>
    <submittedName>
        <fullName evidence="3">Cell division protein FtsK</fullName>
    </submittedName>
</protein>
<feature type="transmembrane region" description="Helical" evidence="2">
    <location>
        <begin position="40"/>
        <end position="57"/>
    </location>
</feature>
<comment type="caution">
    <text evidence="3">The sequence shown here is derived from an EMBL/GenBank/DDBJ whole genome shotgun (WGS) entry which is preliminary data.</text>
</comment>
<organism evidence="3 4">
    <name type="scientific">Clavibacter lycopersici</name>
    <dbReference type="NCBI Taxonomy" id="2301718"/>
    <lineage>
        <taxon>Bacteria</taxon>
        <taxon>Bacillati</taxon>
        <taxon>Actinomycetota</taxon>
        <taxon>Actinomycetes</taxon>
        <taxon>Micrococcales</taxon>
        <taxon>Microbacteriaceae</taxon>
        <taxon>Clavibacter</taxon>
    </lineage>
</organism>